<accession>A0ABR0ALE1</accession>
<evidence type="ECO:0000313" key="2">
    <source>
        <dbReference type="EMBL" id="KAK4025798.1"/>
    </source>
</evidence>
<proteinExistence type="predicted"/>
<feature type="region of interest" description="Disordered" evidence="1">
    <location>
        <begin position="84"/>
        <end position="115"/>
    </location>
</feature>
<organism evidence="2 3">
    <name type="scientific">Daphnia magna</name>
    <dbReference type="NCBI Taxonomy" id="35525"/>
    <lineage>
        <taxon>Eukaryota</taxon>
        <taxon>Metazoa</taxon>
        <taxon>Ecdysozoa</taxon>
        <taxon>Arthropoda</taxon>
        <taxon>Crustacea</taxon>
        <taxon>Branchiopoda</taxon>
        <taxon>Diplostraca</taxon>
        <taxon>Cladocera</taxon>
        <taxon>Anomopoda</taxon>
        <taxon>Daphniidae</taxon>
        <taxon>Daphnia</taxon>
    </lineage>
</organism>
<feature type="compositionally biased region" description="Low complexity" evidence="1">
    <location>
        <begin position="84"/>
        <end position="104"/>
    </location>
</feature>
<dbReference type="PANTHER" id="PTHR34648">
    <property type="entry name" value="CLOCK-INTERACTING PACEMAKER"/>
    <property type="match status" value="1"/>
</dbReference>
<dbReference type="EMBL" id="JAOYFB010000038">
    <property type="protein sequence ID" value="KAK4025798.1"/>
    <property type="molecule type" value="Genomic_DNA"/>
</dbReference>
<reference evidence="2 3" key="1">
    <citation type="journal article" date="2023" name="Nucleic Acids Res.">
        <title>The hologenome of Daphnia magna reveals possible DNA methylation and microbiome-mediated evolution of the host genome.</title>
        <authorList>
            <person name="Chaturvedi A."/>
            <person name="Li X."/>
            <person name="Dhandapani V."/>
            <person name="Marshall H."/>
            <person name="Kissane S."/>
            <person name="Cuenca-Cambronero M."/>
            <person name="Asole G."/>
            <person name="Calvet F."/>
            <person name="Ruiz-Romero M."/>
            <person name="Marangio P."/>
            <person name="Guigo R."/>
            <person name="Rago D."/>
            <person name="Mirbahai L."/>
            <person name="Eastwood N."/>
            <person name="Colbourne J.K."/>
            <person name="Zhou J."/>
            <person name="Mallon E."/>
            <person name="Orsini L."/>
        </authorList>
    </citation>
    <scope>NUCLEOTIDE SEQUENCE [LARGE SCALE GENOMIC DNA]</scope>
    <source>
        <strain evidence="2">LRV0_1</strain>
    </source>
</reference>
<evidence type="ECO:0000313" key="3">
    <source>
        <dbReference type="Proteomes" id="UP001234178"/>
    </source>
</evidence>
<name>A0ABR0ALE1_9CRUS</name>
<dbReference type="Pfam" id="PF15800">
    <property type="entry name" value="CiPC"/>
    <property type="match status" value="1"/>
</dbReference>
<dbReference type="PANTHER" id="PTHR34648:SF1">
    <property type="entry name" value="CLOCK-INTERACTING PACEMAKER"/>
    <property type="match status" value="1"/>
</dbReference>
<keyword evidence="3" id="KW-1185">Reference proteome</keyword>
<gene>
    <name evidence="2" type="ORF">OUZ56_014844</name>
</gene>
<sequence length="186" mass="21544">MFSHVMTNREEMDSFNVNSQTKLAQTSPIAQHLKSTNKRQSRPDYIVIEPLPSKRYKKDTFLQSDDVFETSSINSFDPYLSCSSHTSNISSSNQSQPQQQNQQQEYSTDEALGNRKHRLLRTTEMLKESGLYDVAVRTAALIRENQQSHKDLEDLKEETKLFLRDVLNNPENKKISQIFYGLQHSQ</sequence>
<protein>
    <submittedName>
        <fullName evidence="2">Uncharacterized protein</fullName>
    </submittedName>
</protein>
<dbReference type="InterPro" id="IPR031602">
    <property type="entry name" value="CIPC"/>
</dbReference>
<dbReference type="Proteomes" id="UP001234178">
    <property type="component" value="Unassembled WGS sequence"/>
</dbReference>
<comment type="caution">
    <text evidence="2">The sequence shown here is derived from an EMBL/GenBank/DDBJ whole genome shotgun (WGS) entry which is preliminary data.</text>
</comment>
<evidence type="ECO:0000256" key="1">
    <source>
        <dbReference type="SAM" id="MobiDB-lite"/>
    </source>
</evidence>